<reference evidence="2 3" key="1">
    <citation type="journal article" date="2008" name="Int. J. Syst. Evol. Microbiol.">
        <title>Luteimonas marina sp. nov., isolated from seawater.</title>
        <authorList>
            <person name="Baik K.S."/>
            <person name="Park S.C."/>
            <person name="Kim M.S."/>
            <person name="Kim E.M."/>
            <person name="Park C."/>
            <person name="Chun J."/>
            <person name="Seong C.N."/>
        </authorList>
    </citation>
    <scope>NUCLEOTIDE SEQUENCE [LARGE SCALE GENOMIC DNA]</scope>
    <source>
        <strain evidence="2 3">FR1330</strain>
    </source>
</reference>
<evidence type="ECO:0000313" key="3">
    <source>
        <dbReference type="Proteomes" id="UP000319980"/>
    </source>
</evidence>
<keyword evidence="3" id="KW-1185">Reference proteome</keyword>
<dbReference type="EMBL" id="VOHK01000007">
    <property type="protein sequence ID" value="TWT18143.1"/>
    <property type="molecule type" value="Genomic_DNA"/>
</dbReference>
<comment type="caution">
    <text evidence="2">The sequence shown here is derived from an EMBL/GenBank/DDBJ whole genome shotgun (WGS) entry which is preliminary data.</text>
</comment>
<organism evidence="2 3">
    <name type="scientific">Luteimonas marina</name>
    <dbReference type="NCBI Taxonomy" id="488485"/>
    <lineage>
        <taxon>Bacteria</taxon>
        <taxon>Pseudomonadati</taxon>
        <taxon>Pseudomonadota</taxon>
        <taxon>Gammaproteobacteria</taxon>
        <taxon>Lysobacterales</taxon>
        <taxon>Lysobacteraceae</taxon>
        <taxon>Luteimonas</taxon>
    </lineage>
</organism>
<name>A0A5C5TV90_9GAMM</name>
<dbReference type="RefSeq" id="WP_146388883.1">
    <property type="nucleotide sequence ID" value="NZ_VOHK01000007.1"/>
</dbReference>
<dbReference type="InterPro" id="IPR021549">
    <property type="entry name" value="DUF2894"/>
</dbReference>
<dbReference type="OrthoDB" id="6025757at2"/>
<dbReference type="Pfam" id="PF11445">
    <property type="entry name" value="DUF2894"/>
    <property type="match status" value="1"/>
</dbReference>
<gene>
    <name evidence="2" type="ORF">FQY83_15485</name>
</gene>
<dbReference type="AlphaFoldDB" id="A0A5C5TV90"/>
<evidence type="ECO:0000256" key="1">
    <source>
        <dbReference type="SAM" id="MobiDB-lite"/>
    </source>
</evidence>
<accession>A0A5C5TV90</accession>
<dbReference type="Proteomes" id="UP000319980">
    <property type="component" value="Unassembled WGS sequence"/>
</dbReference>
<evidence type="ECO:0000313" key="2">
    <source>
        <dbReference type="EMBL" id="TWT18143.1"/>
    </source>
</evidence>
<protein>
    <submittedName>
        <fullName evidence="2">DUF2894 domain-containing protein</fullName>
    </submittedName>
</protein>
<sequence>MDGSRAGRDAPADWRAAGTDGVDPLRFHRIDALQRRADGLVGEARRAVDAKLAALVEEYTRGLAQAEGARRDDPLGAPVRGALGELADLLDRGTPAVARPGTADDASQAAAADADAAATNDDGAHHADRSMHRDLDAVQDFRRIWSDVRLRSQLRQSLQPAPAGAGPLNSASLVHRALGLMQATSPGYLRHFMAYVDALSCLEQLGAGTVEAETAMATTRRGARTRARKRRS</sequence>
<feature type="compositionally biased region" description="Basic and acidic residues" evidence="1">
    <location>
        <begin position="1"/>
        <end position="12"/>
    </location>
</feature>
<proteinExistence type="predicted"/>
<feature type="region of interest" description="Disordered" evidence="1">
    <location>
        <begin position="1"/>
        <end position="21"/>
    </location>
</feature>